<accession>A0AAN8DFJ5</accession>
<dbReference type="EMBL" id="JAURVH010001522">
    <property type="protein sequence ID" value="KAK5922391.1"/>
    <property type="molecule type" value="Genomic_DNA"/>
</dbReference>
<protein>
    <submittedName>
        <fullName evidence="1">Uncharacterized protein</fullName>
    </submittedName>
</protein>
<proteinExistence type="predicted"/>
<keyword evidence="2" id="KW-1185">Reference proteome</keyword>
<evidence type="ECO:0000313" key="1">
    <source>
        <dbReference type="EMBL" id="KAK5922391.1"/>
    </source>
</evidence>
<comment type="caution">
    <text evidence="1">The sequence shown here is derived from an EMBL/GenBank/DDBJ whole genome shotgun (WGS) entry which is preliminary data.</text>
</comment>
<dbReference type="AlphaFoldDB" id="A0AAN8DFJ5"/>
<evidence type="ECO:0000313" key="2">
    <source>
        <dbReference type="Proteomes" id="UP001331515"/>
    </source>
</evidence>
<organism evidence="1 2">
    <name type="scientific">Champsocephalus gunnari</name>
    <name type="common">Mackerel icefish</name>
    <dbReference type="NCBI Taxonomy" id="52237"/>
    <lineage>
        <taxon>Eukaryota</taxon>
        <taxon>Metazoa</taxon>
        <taxon>Chordata</taxon>
        <taxon>Craniata</taxon>
        <taxon>Vertebrata</taxon>
        <taxon>Euteleostomi</taxon>
        <taxon>Actinopterygii</taxon>
        <taxon>Neopterygii</taxon>
        <taxon>Teleostei</taxon>
        <taxon>Neoteleostei</taxon>
        <taxon>Acanthomorphata</taxon>
        <taxon>Eupercaria</taxon>
        <taxon>Perciformes</taxon>
        <taxon>Notothenioidei</taxon>
        <taxon>Channichthyidae</taxon>
        <taxon>Champsocephalus</taxon>
    </lineage>
</organism>
<gene>
    <name evidence="1" type="ORF">CgunFtcFv8_019661</name>
</gene>
<name>A0AAN8DFJ5_CHAGU</name>
<dbReference type="Proteomes" id="UP001331515">
    <property type="component" value="Unassembled WGS sequence"/>
</dbReference>
<reference evidence="1 2" key="1">
    <citation type="journal article" date="2023" name="Mol. Biol. Evol.">
        <title>Genomics of Secondarily Temperate Adaptation in the Only Non-Antarctic Icefish.</title>
        <authorList>
            <person name="Rivera-Colon A.G."/>
            <person name="Rayamajhi N."/>
            <person name="Minhas B.F."/>
            <person name="Madrigal G."/>
            <person name="Bilyk K.T."/>
            <person name="Yoon V."/>
            <person name="Hune M."/>
            <person name="Gregory S."/>
            <person name="Cheng C.H.C."/>
            <person name="Catchen J.M."/>
        </authorList>
    </citation>
    <scope>NUCLEOTIDE SEQUENCE [LARGE SCALE GENOMIC DNA]</scope>
    <source>
        <tissue evidence="1">White muscle</tissue>
    </source>
</reference>
<sequence length="91" mass="10297">MGNSGSTGFITSTPRKLSWGRQKEDTVKLNGFLTQCDEDRWRIKGKQSLSVKKVYLSRSIRYVNLALQENNNVHSIRGEMHNLAFVGDQGP</sequence>